<name>A0A1M3TW67_ASPLC</name>
<protein>
    <submittedName>
        <fullName evidence="1">Uncharacterized protein</fullName>
    </submittedName>
</protein>
<gene>
    <name evidence="1" type="ORF">ASPFODRAFT_57082</name>
</gene>
<dbReference type="VEuPathDB" id="FungiDB:ASPFODRAFT_57082"/>
<reference evidence="2" key="1">
    <citation type="journal article" date="2017" name="Genome Biol.">
        <title>Comparative genomics reveals high biological diversity and specific adaptations in the industrially and medically important fungal genus Aspergillus.</title>
        <authorList>
            <person name="de Vries R.P."/>
            <person name="Riley R."/>
            <person name="Wiebenga A."/>
            <person name="Aguilar-Osorio G."/>
            <person name="Amillis S."/>
            <person name="Uchima C.A."/>
            <person name="Anderluh G."/>
            <person name="Asadollahi M."/>
            <person name="Askin M."/>
            <person name="Barry K."/>
            <person name="Battaglia E."/>
            <person name="Bayram O."/>
            <person name="Benocci T."/>
            <person name="Braus-Stromeyer S.A."/>
            <person name="Caldana C."/>
            <person name="Canovas D."/>
            <person name="Cerqueira G.C."/>
            <person name="Chen F."/>
            <person name="Chen W."/>
            <person name="Choi C."/>
            <person name="Clum A."/>
            <person name="Dos Santos R.A."/>
            <person name="Damasio A.R."/>
            <person name="Diallinas G."/>
            <person name="Emri T."/>
            <person name="Fekete E."/>
            <person name="Flipphi M."/>
            <person name="Freyberg S."/>
            <person name="Gallo A."/>
            <person name="Gournas C."/>
            <person name="Habgood R."/>
            <person name="Hainaut M."/>
            <person name="Harispe M.L."/>
            <person name="Henrissat B."/>
            <person name="Hilden K.S."/>
            <person name="Hope R."/>
            <person name="Hossain A."/>
            <person name="Karabika E."/>
            <person name="Karaffa L."/>
            <person name="Karanyi Z."/>
            <person name="Krasevec N."/>
            <person name="Kuo A."/>
            <person name="Kusch H."/>
            <person name="LaButti K."/>
            <person name="Lagendijk E.L."/>
            <person name="Lapidus A."/>
            <person name="Levasseur A."/>
            <person name="Lindquist E."/>
            <person name="Lipzen A."/>
            <person name="Logrieco A.F."/>
            <person name="MacCabe A."/>
            <person name="Maekelae M.R."/>
            <person name="Malavazi I."/>
            <person name="Melin P."/>
            <person name="Meyer V."/>
            <person name="Mielnichuk N."/>
            <person name="Miskei M."/>
            <person name="Molnar A.P."/>
            <person name="Mule G."/>
            <person name="Ngan C.Y."/>
            <person name="Orejas M."/>
            <person name="Orosz E."/>
            <person name="Ouedraogo J.P."/>
            <person name="Overkamp K.M."/>
            <person name="Park H.-S."/>
            <person name="Perrone G."/>
            <person name="Piumi F."/>
            <person name="Punt P.J."/>
            <person name="Ram A.F."/>
            <person name="Ramon A."/>
            <person name="Rauscher S."/>
            <person name="Record E."/>
            <person name="Riano-Pachon D.M."/>
            <person name="Robert V."/>
            <person name="Roehrig J."/>
            <person name="Ruller R."/>
            <person name="Salamov A."/>
            <person name="Salih N.S."/>
            <person name="Samson R.A."/>
            <person name="Sandor E."/>
            <person name="Sanguinetti M."/>
            <person name="Schuetze T."/>
            <person name="Sepcic K."/>
            <person name="Shelest E."/>
            <person name="Sherlock G."/>
            <person name="Sophianopoulou V."/>
            <person name="Squina F.M."/>
            <person name="Sun H."/>
            <person name="Susca A."/>
            <person name="Todd R.B."/>
            <person name="Tsang A."/>
            <person name="Unkles S.E."/>
            <person name="van de Wiele N."/>
            <person name="van Rossen-Uffink D."/>
            <person name="Oliveira J.V."/>
            <person name="Vesth T.C."/>
            <person name="Visser J."/>
            <person name="Yu J.-H."/>
            <person name="Zhou M."/>
            <person name="Andersen M.R."/>
            <person name="Archer D.B."/>
            <person name="Baker S.E."/>
            <person name="Benoit I."/>
            <person name="Brakhage A.A."/>
            <person name="Braus G.H."/>
            <person name="Fischer R."/>
            <person name="Frisvad J.C."/>
            <person name="Goldman G.H."/>
            <person name="Houbraken J."/>
            <person name="Oakley B."/>
            <person name="Pocsi I."/>
            <person name="Scazzocchio C."/>
            <person name="Seiboth B."/>
            <person name="vanKuyk P.A."/>
            <person name="Wortman J."/>
            <person name="Dyer P.S."/>
            <person name="Grigoriev I.V."/>
        </authorList>
    </citation>
    <scope>NUCLEOTIDE SEQUENCE [LARGE SCALE GENOMIC DNA]</scope>
    <source>
        <strain evidence="2">CBS 106.47</strain>
    </source>
</reference>
<proteinExistence type="predicted"/>
<dbReference type="EMBL" id="KV878237">
    <property type="protein sequence ID" value="OJZ90824.1"/>
    <property type="molecule type" value="Genomic_DNA"/>
</dbReference>
<sequence>MRPWRQHFGYDWLIEVPYLAFGSYASGRNSERAVVVALVPALPLMLIYASECLELFIITQNMDNDLGRCNVRGRSTIMSITNPVQRLIHLRLPWLSPAL</sequence>
<evidence type="ECO:0000313" key="1">
    <source>
        <dbReference type="EMBL" id="OJZ90824.1"/>
    </source>
</evidence>
<accession>A0A1M3TW67</accession>
<dbReference type="AlphaFoldDB" id="A0A1M3TW67"/>
<dbReference type="Proteomes" id="UP000184063">
    <property type="component" value="Unassembled WGS sequence"/>
</dbReference>
<organism evidence="1 2">
    <name type="scientific">Aspergillus luchuensis (strain CBS 106.47)</name>
    <dbReference type="NCBI Taxonomy" id="1137211"/>
    <lineage>
        <taxon>Eukaryota</taxon>
        <taxon>Fungi</taxon>
        <taxon>Dikarya</taxon>
        <taxon>Ascomycota</taxon>
        <taxon>Pezizomycotina</taxon>
        <taxon>Eurotiomycetes</taxon>
        <taxon>Eurotiomycetidae</taxon>
        <taxon>Eurotiales</taxon>
        <taxon>Aspergillaceae</taxon>
        <taxon>Aspergillus</taxon>
        <taxon>Aspergillus subgen. Circumdati</taxon>
    </lineage>
</organism>
<evidence type="ECO:0000313" key="2">
    <source>
        <dbReference type="Proteomes" id="UP000184063"/>
    </source>
</evidence>